<dbReference type="NCBIfam" id="NF006269">
    <property type="entry name" value="PRK08418.1"/>
    <property type="match status" value="1"/>
</dbReference>
<evidence type="ECO:0000256" key="1">
    <source>
        <dbReference type="ARBA" id="ARBA00022801"/>
    </source>
</evidence>
<dbReference type="InterPro" id="IPR050287">
    <property type="entry name" value="MTA/SAH_deaminase"/>
</dbReference>
<proteinExistence type="predicted"/>
<dbReference type="STRING" id="556267.HWAG_01102"/>
<dbReference type="EMBL" id="MBPK01000022">
    <property type="protein sequence ID" value="PKT81463.1"/>
    <property type="molecule type" value="Genomic_DNA"/>
</dbReference>
<sequence length="427" mass="47750">MQIIGADFIVICDEKFGVIKKGGILFETQKILEVGDYAKLCAKYKNAKSEYFCSCAITPAFANLHLHLEFSKNEGTLKFGDFGEWLDSVLIHRESLMAQDLQSAMQQGILECLKSGVGFVGAISSHGADLEILANAPLRVLYFNEAIGSSIETIDFLYQNFLARLKDSKAKQSESFIPAVAVHSPYSVHPKLLEKVLEVAKKEKLPVSAHFLESKAEREWLESSGGYFKEFYERFFKKTMESFYNAKDFLSAFEGLDSAYFTHCLEANVEILEQIQAQKGKIISCPKSNRLLNGKYLDLQAVQKARIPLCLGTDGKSSNDSLSLLDELRVALFAYADMPLEPLARELLLSVTHNAFLDSNFLLGELKAGNFADFTVFELPKSEEFLAQNLILYAKEACRLFIDGVEVLQEALKNTKKLESKIKGSKC</sequence>
<name>A0A2N3PJU2_9HELI</name>
<dbReference type="GO" id="GO:0006508">
    <property type="term" value="P:proteolysis"/>
    <property type="evidence" value="ECO:0007669"/>
    <property type="project" value="UniProtKB-KW"/>
</dbReference>
<dbReference type="AlphaFoldDB" id="A0A2N3PJU2"/>
<dbReference type="SUPFAM" id="SSF51338">
    <property type="entry name" value="Composite domain of metallo-dependent hydrolases"/>
    <property type="match status" value="1"/>
</dbReference>
<protein>
    <submittedName>
        <fullName evidence="3">Protease</fullName>
    </submittedName>
</protein>
<dbReference type="GO" id="GO:0016810">
    <property type="term" value="F:hydrolase activity, acting on carbon-nitrogen (but not peptide) bonds"/>
    <property type="evidence" value="ECO:0007669"/>
    <property type="project" value="InterPro"/>
</dbReference>
<gene>
    <name evidence="3" type="ORF">BCM31_07325</name>
</gene>
<accession>A0A2N3PJU2</accession>
<dbReference type="GeneID" id="97290359"/>
<dbReference type="Pfam" id="PF01979">
    <property type="entry name" value="Amidohydro_1"/>
    <property type="match status" value="1"/>
</dbReference>
<keyword evidence="3" id="KW-0645">Protease</keyword>
<organism evidence="3 4">
    <name type="scientific">Helicobacter winghamensis</name>
    <dbReference type="NCBI Taxonomy" id="157268"/>
    <lineage>
        <taxon>Bacteria</taxon>
        <taxon>Pseudomonadati</taxon>
        <taxon>Campylobacterota</taxon>
        <taxon>Epsilonproteobacteria</taxon>
        <taxon>Campylobacterales</taxon>
        <taxon>Helicobacteraceae</taxon>
        <taxon>Helicobacter</taxon>
    </lineage>
</organism>
<dbReference type="GO" id="GO:0008233">
    <property type="term" value="F:peptidase activity"/>
    <property type="evidence" value="ECO:0007669"/>
    <property type="project" value="UniProtKB-KW"/>
</dbReference>
<dbReference type="Gene3D" id="2.30.40.10">
    <property type="entry name" value="Urease, subunit C, domain 1"/>
    <property type="match status" value="1"/>
</dbReference>
<dbReference type="InterPro" id="IPR006680">
    <property type="entry name" value="Amidohydro-rel"/>
</dbReference>
<evidence type="ECO:0000313" key="3">
    <source>
        <dbReference type="EMBL" id="PKT81463.1"/>
    </source>
</evidence>
<evidence type="ECO:0000313" key="4">
    <source>
        <dbReference type="Proteomes" id="UP000233350"/>
    </source>
</evidence>
<dbReference type="InterPro" id="IPR032466">
    <property type="entry name" value="Metal_Hydrolase"/>
</dbReference>
<dbReference type="InterPro" id="IPR011059">
    <property type="entry name" value="Metal-dep_hydrolase_composite"/>
</dbReference>
<evidence type="ECO:0000259" key="2">
    <source>
        <dbReference type="Pfam" id="PF01979"/>
    </source>
</evidence>
<feature type="domain" description="Amidohydrolase-related" evidence="2">
    <location>
        <begin position="57"/>
        <end position="381"/>
    </location>
</feature>
<reference evidence="3 4" key="1">
    <citation type="submission" date="2016-07" db="EMBL/GenBank/DDBJ databases">
        <title>Detection of Helicobacter winghamensis from caecal content of red fox (Vulpes vulpes).</title>
        <authorList>
            <person name="Zanoni R.G."/>
            <person name="Florio D."/>
            <person name="Caffara M."/>
            <person name="Renzi M."/>
            <person name="Parisi A."/>
            <person name="Pasquali F."/>
            <person name="Manfreda G."/>
        </authorList>
    </citation>
    <scope>NUCLEOTIDE SEQUENCE [LARGE SCALE GENOMIC DNA]</scope>
    <source>
        <strain evidence="3 4">295_13</strain>
    </source>
</reference>
<dbReference type="Gene3D" id="3.20.20.140">
    <property type="entry name" value="Metal-dependent hydrolases"/>
    <property type="match status" value="1"/>
</dbReference>
<dbReference type="SUPFAM" id="SSF51556">
    <property type="entry name" value="Metallo-dependent hydrolases"/>
    <property type="match status" value="1"/>
</dbReference>
<keyword evidence="4" id="KW-1185">Reference proteome</keyword>
<dbReference type="PANTHER" id="PTHR43794">
    <property type="entry name" value="AMINOHYDROLASE SSNA-RELATED"/>
    <property type="match status" value="1"/>
</dbReference>
<dbReference type="RefSeq" id="WP_006802798.1">
    <property type="nucleotide sequence ID" value="NZ_CABKOI010000020.1"/>
</dbReference>
<dbReference type="Proteomes" id="UP000233350">
    <property type="component" value="Unassembled WGS sequence"/>
</dbReference>
<dbReference type="PANTHER" id="PTHR43794:SF11">
    <property type="entry name" value="AMIDOHYDROLASE-RELATED DOMAIN-CONTAINING PROTEIN"/>
    <property type="match status" value="1"/>
</dbReference>
<keyword evidence="1" id="KW-0378">Hydrolase</keyword>
<comment type="caution">
    <text evidence="3">The sequence shown here is derived from an EMBL/GenBank/DDBJ whole genome shotgun (WGS) entry which is preliminary data.</text>
</comment>
<dbReference type="OrthoDB" id="9807210at2"/>